<dbReference type="EMBL" id="UNSH01000036">
    <property type="protein sequence ID" value="SZF01315.1"/>
    <property type="molecule type" value="Genomic_DNA"/>
</dbReference>
<proteinExistence type="inferred from homology"/>
<dbReference type="InterPro" id="IPR010334">
    <property type="entry name" value="Dcp1"/>
</dbReference>
<dbReference type="GO" id="GO:0003729">
    <property type="term" value="F:mRNA binding"/>
    <property type="evidence" value="ECO:0007669"/>
    <property type="project" value="TreeGrafter"/>
</dbReference>
<gene>
    <name evidence="5" type="ORF">BLGHR1_12076</name>
</gene>
<dbReference type="GO" id="GO:0006397">
    <property type="term" value="P:mRNA processing"/>
    <property type="evidence" value="ECO:0007669"/>
    <property type="project" value="UniProtKB-KW"/>
</dbReference>
<dbReference type="PANTHER" id="PTHR16290">
    <property type="entry name" value="TRANSCRIPTION FACTOR SMIF DECAPPING ENZYME DCP1"/>
    <property type="match status" value="1"/>
</dbReference>
<comment type="similarity">
    <text evidence="2">Belongs to the DCP1 family.</text>
</comment>
<evidence type="ECO:0000313" key="5">
    <source>
        <dbReference type="EMBL" id="SZF01315.1"/>
    </source>
</evidence>
<sequence length="198" mass="22183">MSYQLPSNIRSISDINFSVIKRYVPSLHKIIAIAASASIYILTPDNSEAGAEWKRAEIEGTLFVCELDNSKSIGTDHHCIVVLNRKGMDNLIIGSGEIDNVEITTKFLTLSFSTNGETRILGFFIQSSICSREDICTLIKGHWEAAKQEQVNFEVSHSEGLEGSIESHYTYHRLARRLSLSELFGRRVTRGMNIKTQS</sequence>
<evidence type="ECO:0000256" key="1">
    <source>
        <dbReference type="ARBA" id="ARBA00004496"/>
    </source>
</evidence>
<dbReference type="GO" id="GO:0000932">
    <property type="term" value="C:P-body"/>
    <property type="evidence" value="ECO:0007669"/>
    <property type="project" value="TreeGrafter"/>
</dbReference>
<dbReference type="Pfam" id="PF06058">
    <property type="entry name" value="DCP1"/>
    <property type="match status" value="1"/>
</dbReference>
<dbReference type="Gene3D" id="2.30.29.30">
    <property type="entry name" value="Pleckstrin-homology domain (PH domain)/Phosphotyrosine-binding domain (PTB)"/>
    <property type="match status" value="1"/>
</dbReference>
<reference evidence="5 6" key="1">
    <citation type="submission" date="2017-11" db="EMBL/GenBank/DDBJ databases">
        <authorList>
            <person name="Kracher B."/>
        </authorList>
    </citation>
    <scope>NUCLEOTIDE SEQUENCE [LARGE SCALE GENOMIC DNA]</scope>
    <source>
        <strain evidence="5 6">RACE1</strain>
    </source>
</reference>
<keyword evidence="3" id="KW-0963">Cytoplasm</keyword>
<comment type="subcellular location">
    <subcellularLocation>
        <location evidence="1">Cytoplasm</location>
    </subcellularLocation>
</comment>
<name>A0A383UP08_BLUHO</name>
<evidence type="ECO:0000256" key="3">
    <source>
        <dbReference type="ARBA" id="ARBA00022490"/>
    </source>
</evidence>
<dbReference type="GO" id="GO:0031087">
    <property type="term" value="P:deadenylation-independent decapping of nuclear-transcribed mRNA"/>
    <property type="evidence" value="ECO:0007669"/>
    <property type="project" value="TreeGrafter"/>
</dbReference>
<dbReference type="SUPFAM" id="SSF50729">
    <property type="entry name" value="PH domain-like"/>
    <property type="match status" value="1"/>
</dbReference>
<accession>A0A383UP08</accession>
<dbReference type="GO" id="GO:0008047">
    <property type="term" value="F:enzyme activator activity"/>
    <property type="evidence" value="ECO:0007669"/>
    <property type="project" value="InterPro"/>
</dbReference>
<dbReference type="InterPro" id="IPR011993">
    <property type="entry name" value="PH-like_dom_sf"/>
</dbReference>
<protein>
    <submittedName>
        <fullName evidence="5">Uncharacterized protein</fullName>
    </submittedName>
</protein>
<dbReference type="VEuPathDB" id="FungiDB:BLGHR1_12076"/>
<dbReference type="Proteomes" id="UP000275772">
    <property type="component" value="Unassembled WGS sequence"/>
</dbReference>
<dbReference type="PANTHER" id="PTHR16290:SF0">
    <property type="entry name" value="DECAPPING PROTEIN 1, ISOFORM A"/>
    <property type="match status" value="1"/>
</dbReference>
<dbReference type="GO" id="GO:0000290">
    <property type="term" value="P:deadenylation-dependent decapping of nuclear-transcribed mRNA"/>
    <property type="evidence" value="ECO:0007669"/>
    <property type="project" value="InterPro"/>
</dbReference>
<evidence type="ECO:0000313" key="6">
    <source>
        <dbReference type="Proteomes" id="UP000275772"/>
    </source>
</evidence>
<keyword evidence="4" id="KW-0507">mRNA processing</keyword>
<dbReference type="AlphaFoldDB" id="A0A383UP08"/>
<organism evidence="5 6">
    <name type="scientific">Blumeria hordei</name>
    <name type="common">Barley powdery mildew</name>
    <name type="synonym">Blumeria graminis f. sp. hordei</name>
    <dbReference type="NCBI Taxonomy" id="2867405"/>
    <lineage>
        <taxon>Eukaryota</taxon>
        <taxon>Fungi</taxon>
        <taxon>Dikarya</taxon>
        <taxon>Ascomycota</taxon>
        <taxon>Pezizomycotina</taxon>
        <taxon>Leotiomycetes</taxon>
        <taxon>Erysiphales</taxon>
        <taxon>Erysiphaceae</taxon>
        <taxon>Blumeria</taxon>
    </lineage>
</organism>
<evidence type="ECO:0000256" key="2">
    <source>
        <dbReference type="ARBA" id="ARBA00008778"/>
    </source>
</evidence>
<evidence type="ECO:0000256" key="4">
    <source>
        <dbReference type="ARBA" id="ARBA00022664"/>
    </source>
</evidence>